<keyword evidence="2" id="KW-1133">Transmembrane helix</keyword>
<feature type="coiled-coil region" evidence="1">
    <location>
        <begin position="189"/>
        <end position="305"/>
    </location>
</feature>
<keyword evidence="2" id="KW-0812">Transmembrane</keyword>
<feature type="transmembrane region" description="Helical" evidence="2">
    <location>
        <begin position="150"/>
        <end position="171"/>
    </location>
</feature>
<organism evidence="3">
    <name type="scientific">uncultured Desulfobacterium sp</name>
    <dbReference type="NCBI Taxonomy" id="201089"/>
    <lineage>
        <taxon>Bacteria</taxon>
        <taxon>Pseudomonadati</taxon>
        <taxon>Thermodesulfobacteriota</taxon>
        <taxon>Desulfobacteria</taxon>
        <taxon>Desulfobacterales</taxon>
        <taxon>Desulfobacteriaceae</taxon>
        <taxon>Desulfobacterium</taxon>
        <taxon>environmental samples</taxon>
    </lineage>
</organism>
<dbReference type="EMBL" id="OJIN01000033">
    <property type="protein sequence ID" value="SPD72309.1"/>
    <property type="molecule type" value="Genomic_DNA"/>
</dbReference>
<gene>
    <name evidence="3" type="ORF">PITCH_A1280055</name>
</gene>
<evidence type="ECO:0000256" key="2">
    <source>
        <dbReference type="SAM" id="Phobius"/>
    </source>
</evidence>
<accession>A0A445MS99</accession>
<dbReference type="AlphaFoldDB" id="A0A445MS99"/>
<keyword evidence="1" id="KW-0175">Coiled coil</keyword>
<reference evidence="3" key="1">
    <citation type="submission" date="2018-01" db="EMBL/GenBank/DDBJ databases">
        <authorList>
            <person name="Regsiter A."/>
            <person name="William W."/>
        </authorList>
    </citation>
    <scope>NUCLEOTIDE SEQUENCE</scope>
    <source>
        <strain evidence="3">TRIP AH-1</strain>
    </source>
</reference>
<protein>
    <submittedName>
        <fullName evidence="3">Uncharacterized protein</fullName>
    </submittedName>
</protein>
<proteinExistence type="predicted"/>
<sequence>MRRLPFHILLACIFLPPILYMLSLQALEILVQKKWKAELQGLLVTDGRALLEGRIGIEDEINRNVEKYIASRTILKWGVLAQITVKTGTGKWLYPASAKQMLYTFNPENYPQERPSPAPTETMSIAENNLRVMDEGIELFLSVQIPRNTWIANSLLFVYLAIFTSILYNAYQKSSREGKRLEKKNIEALESANKNLLGAQDRLRDVTARETSYLQEIERLKKDLSTVSDRVRETEDEALEQMDQLEKSLRESVGLKEELELEVNRLSSEMEKIEAQQKTPIKKQRKQIETTIKRFKTLYKNLEIQERAVEGFLDLEGELQLKAEELIHNMNEDSTRLSVKRKIFSKKGSTPTFECEFGYRGRIYFRPGPGARVQVLTIGTKNTQTKDLAYIEGV</sequence>
<keyword evidence="2" id="KW-0472">Membrane</keyword>
<name>A0A445MS99_9BACT</name>
<evidence type="ECO:0000313" key="3">
    <source>
        <dbReference type="EMBL" id="SPD72309.1"/>
    </source>
</evidence>
<evidence type="ECO:0000256" key="1">
    <source>
        <dbReference type="SAM" id="Coils"/>
    </source>
</evidence>